<dbReference type="Proteomes" id="UP000645217">
    <property type="component" value="Unassembled WGS sequence"/>
</dbReference>
<dbReference type="InterPro" id="IPR036291">
    <property type="entry name" value="NAD(P)-bd_dom_sf"/>
</dbReference>
<dbReference type="Pfam" id="PF00106">
    <property type="entry name" value="adh_short"/>
    <property type="match status" value="1"/>
</dbReference>
<evidence type="ECO:0000313" key="4">
    <source>
        <dbReference type="Proteomes" id="UP000645217"/>
    </source>
</evidence>
<dbReference type="PANTHER" id="PTHR43669:SF3">
    <property type="entry name" value="ALCOHOL DEHYDROGENASE, PUTATIVE (AFU_ORTHOLOGUE AFUA_3G03445)-RELATED"/>
    <property type="match status" value="1"/>
</dbReference>
<organism evidence="3 4">
    <name type="scientific">Sphaerisporangium melleum</name>
    <dbReference type="NCBI Taxonomy" id="321316"/>
    <lineage>
        <taxon>Bacteria</taxon>
        <taxon>Bacillati</taxon>
        <taxon>Actinomycetota</taxon>
        <taxon>Actinomycetes</taxon>
        <taxon>Streptosporangiales</taxon>
        <taxon>Streptosporangiaceae</taxon>
        <taxon>Sphaerisporangium</taxon>
    </lineage>
</organism>
<evidence type="ECO:0000256" key="1">
    <source>
        <dbReference type="ARBA" id="ARBA00006484"/>
    </source>
</evidence>
<gene>
    <name evidence="3" type="ORF">GCM10007964_66060</name>
</gene>
<reference evidence="3" key="2">
    <citation type="submission" date="2020-09" db="EMBL/GenBank/DDBJ databases">
        <authorList>
            <person name="Sun Q."/>
            <person name="Ohkuma M."/>
        </authorList>
    </citation>
    <scope>NUCLEOTIDE SEQUENCE</scope>
    <source>
        <strain evidence="3">JCM 13064</strain>
    </source>
</reference>
<comment type="similarity">
    <text evidence="1">Belongs to the short-chain dehydrogenases/reductases (SDR) family.</text>
</comment>
<dbReference type="PANTHER" id="PTHR43669">
    <property type="entry name" value="5-KETO-D-GLUCONATE 5-REDUCTASE"/>
    <property type="match status" value="1"/>
</dbReference>
<reference evidence="3" key="1">
    <citation type="journal article" date="2014" name="Int. J. Syst. Evol. Microbiol.">
        <title>Complete genome sequence of Corynebacterium casei LMG S-19264T (=DSM 44701T), isolated from a smear-ripened cheese.</title>
        <authorList>
            <consortium name="US DOE Joint Genome Institute (JGI-PGF)"/>
            <person name="Walter F."/>
            <person name="Albersmeier A."/>
            <person name="Kalinowski J."/>
            <person name="Ruckert C."/>
        </authorList>
    </citation>
    <scope>NUCLEOTIDE SEQUENCE</scope>
    <source>
        <strain evidence="3">JCM 13064</strain>
    </source>
</reference>
<evidence type="ECO:0000313" key="3">
    <source>
        <dbReference type="EMBL" id="GGL14791.1"/>
    </source>
</evidence>
<comment type="caution">
    <text evidence="3">The sequence shown here is derived from an EMBL/GenBank/DDBJ whole genome shotgun (WGS) entry which is preliminary data.</text>
</comment>
<dbReference type="AlphaFoldDB" id="A0A917VT03"/>
<dbReference type="SUPFAM" id="SSF51735">
    <property type="entry name" value="NAD(P)-binding Rossmann-fold domains"/>
    <property type="match status" value="1"/>
</dbReference>
<sequence>MTYSLKDKDVLIVGGGSDIAAALAADLLQEGARVTLAGRDAGRTAAAAKAIGDTVRAIALDLSDEESIRAAADQAGTAGGLDPLVSVATERASASPPA</sequence>
<proteinExistence type="inferred from homology"/>
<name>A0A917VT03_9ACTN</name>
<dbReference type="RefSeq" id="WP_189166996.1">
    <property type="nucleotide sequence ID" value="NZ_BMNT01000049.1"/>
</dbReference>
<dbReference type="InterPro" id="IPR002347">
    <property type="entry name" value="SDR_fam"/>
</dbReference>
<keyword evidence="4" id="KW-1185">Reference proteome</keyword>
<accession>A0A917VT03</accession>
<evidence type="ECO:0000256" key="2">
    <source>
        <dbReference type="ARBA" id="ARBA00023002"/>
    </source>
</evidence>
<dbReference type="Gene3D" id="3.40.50.720">
    <property type="entry name" value="NAD(P)-binding Rossmann-like Domain"/>
    <property type="match status" value="1"/>
</dbReference>
<evidence type="ECO:0008006" key="5">
    <source>
        <dbReference type="Google" id="ProtNLM"/>
    </source>
</evidence>
<dbReference type="GO" id="GO:0016491">
    <property type="term" value="F:oxidoreductase activity"/>
    <property type="evidence" value="ECO:0007669"/>
    <property type="project" value="UniProtKB-KW"/>
</dbReference>
<protein>
    <recommendedName>
        <fullName evidence="5">Short-chain dehydrogenase</fullName>
    </recommendedName>
</protein>
<keyword evidence="2" id="KW-0560">Oxidoreductase</keyword>
<dbReference type="EMBL" id="BMNT01000049">
    <property type="protein sequence ID" value="GGL14791.1"/>
    <property type="molecule type" value="Genomic_DNA"/>
</dbReference>